<dbReference type="SUPFAM" id="SSF47473">
    <property type="entry name" value="EF-hand"/>
    <property type="match status" value="2"/>
</dbReference>
<proteinExistence type="predicted"/>
<dbReference type="InterPro" id="IPR002048">
    <property type="entry name" value="EF_hand_dom"/>
</dbReference>
<keyword evidence="1" id="KW-0106">Calcium</keyword>
<reference evidence="3 4" key="1">
    <citation type="submission" date="2024-09" db="EMBL/GenBank/DDBJ databases">
        <title>Chromosome-scale assembly of Riccia sorocarpa.</title>
        <authorList>
            <person name="Paukszto L."/>
        </authorList>
    </citation>
    <scope>NUCLEOTIDE SEQUENCE [LARGE SCALE GENOMIC DNA]</scope>
    <source>
        <strain evidence="3">LP-2024</strain>
        <tissue evidence="3">Aerial parts of the thallus</tissue>
    </source>
</reference>
<dbReference type="Pfam" id="PF13499">
    <property type="entry name" value="EF-hand_7"/>
    <property type="match status" value="1"/>
</dbReference>
<dbReference type="EMBL" id="JBJQOH010000008">
    <property type="protein sequence ID" value="KAL3677422.1"/>
    <property type="molecule type" value="Genomic_DNA"/>
</dbReference>
<comment type="caution">
    <text evidence="3">The sequence shown here is derived from an EMBL/GenBank/DDBJ whole genome shotgun (WGS) entry which is preliminary data.</text>
</comment>
<protein>
    <recommendedName>
        <fullName evidence="2">EF-hand domain-containing protein</fullName>
    </recommendedName>
</protein>
<dbReference type="Pfam" id="PF13202">
    <property type="entry name" value="EF-hand_5"/>
    <property type="match status" value="1"/>
</dbReference>
<dbReference type="PROSITE" id="PS50222">
    <property type="entry name" value="EF_HAND_2"/>
    <property type="match status" value="4"/>
</dbReference>
<feature type="domain" description="EF-hand" evidence="2">
    <location>
        <begin position="129"/>
        <end position="164"/>
    </location>
</feature>
<feature type="domain" description="EF-hand" evidence="2">
    <location>
        <begin position="23"/>
        <end position="58"/>
    </location>
</feature>
<feature type="domain" description="EF-hand" evidence="2">
    <location>
        <begin position="242"/>
        <end position="277"/>
    </location>
</feature>
<accession>A0ABD3GGW2</accession>
<evidence type="ECO:0000313" key="4">
    <source>
        <dbReference type="Proteomes" id="UP001633002"/>
    </source>
</evidence>
<sequence>MEEEASSTVRVLDGSQIHAALPTIAEKAQKKFKEIDTENKGFVTPADVKSAAVSEAAALLLGTQVSAQVFDSAIKGVPLPEGGTLNEEDFANSLVECLRAIADALQDEPIVVSVLDGSTIKALLDDEDEFAMLAENLFTALDTDDSGKLNRSELRPAVLQLGLEQGVPPPSAKPEADELITKILQKYANGSDELGQVQFAELLQAVLQDLANSLSAQPIIIVSDLRVLNGSKIRKMLEDEKALAEVADNLFAGLDVDNDGKLSKNEIRPLFESQGSKWGLPSPEESEAVSELYNDLFKEIDTDKSGQVDKSEFQVLTKALFEGFAEQLRLEPLFVNVDAAYRENFELLQ</sequence>
<evidence type="ECO:0000256" key="1">
    <source>
        <dbReference type="ARBA" id="ARBA00022837"/>
    </source>
</evidence>
<dbReference type="InterPro" id="IPR011992">
    <property type="entry name" value="EF-hand-dom_pair"/>
</dbReference>
<dbReference type="InterPro" id="IPR018247">
    <property type="entry name" value="EF_Hand_1_Ca_BS"/>
</dbReference>
<organism evidence="3 4">
    <name type="scientific">Riccia sorocarpa</name>
    <dbReference type="NCBI Taxonomy" id="122646"/>
    <lineage>
        <taxon>Eukaryota</taxon>
        <taxon>Viridiplantae</taxon>
        <taxon>Streptophyta</taxon>
        <taxon>Embryophyta</taxon>
        <taxon>Marchantiophyta</taxon>
        <taxon>Marchantiopsida</taxon>
        <taxon>Marchantiidae</taxon>
        <taxon>Marchantiales</taxon>
        <taxon>Ricciaceae</taxon>
        <taxon>Riccia</taxon>
    </lineage>
</organism>
<dbReference type="Gene3D" id="1.10.238.10">
    <property type="entry name" value="EF-hand"/>
    <property type="match status" value="2"/>
</dbReference>
<evidence type="ECO:0000259" key="2">
    <source>
        <dbReference type="PROSITE" id="PS50222"/>
    </source>
</evidence>
<feature type="domain" description="EF-hand" evidence="2">
    <location>
        <begin position="288"/>
        <end position="323"/>
    </location>
</feature>
<dbReference type="PROSITE" id="PS00018">
    <property type="entry name" value="EF_HAND_1"/>
    <property type="match status" value="3"/>
</dbReference>
<dbReference type="PANTHER" id="PTHR34574:SF3">
    <property type="entry name" value="CALCIUM-BINDING EF HAND FAMILY PROTEIN"/>
    <property type="match status" value="1"/>
</dbReference>
<dbReference type="PANTHER" id="PTHR34574">
    <property type="entry name" value="CALCIUM-BINDING EF-HAND FAMILY PROTEIN-RELATED"/>
    <property type="match status" value="1"/>
</dbReference>
<dbReference type="SMART" id="SM00054">
    <property type="entry name" value="EFh"/>
    <property type="match status" value="4"/>
</dbReference>
<dbReference type="AlphaFoldDB" id="A0ABD3GGW2"/>
<gene>
    <name evidence="3" type="ORF">R1sor_027370</name>
</gene>
<dbReference type="Proteomes" id="UP001633002">
    <property type="component" value="Unassembled WGS sequence"/>
</dbReference>
<evidence type="ECO:0000313" key="3">
    <source>
        <dbReference type="EMBL" id="KAL3677422.1"/>
    </source>
</evidence>
<name>A0ABD3GGW2_9MARC</name>
<keyword evidence="4" id="KW-1185">Reference proteome</keyword>